<evidence type="ECO:0000259" key="20">
    <source>
        <dbReference type="PROSITE" id="PS50885"/>
    </source>
</evidence>
<protein>
    <recommendedName>
        <fullName evidence="3">histidine kinase</fullName>
        <ecNumber evidence="3">2.7.13.3</ecNumber>
    </recommendedName>
</protein>
<dbReference type="InterPro" id="IPR036890">
    <property type="entry name" value="HATPase_C_sf"/>
</dbReference>
<dbReference type="FunFam" id="3.30.565.10:FF:000010">
    <property type="entry name" value="Sensor histidine kinase RcsC"/>
    <property type="match status" value="1"/>
</dbReference>
<dbReference type="PROSITE" id="PS50110">
    <property type="entry name" value="RESPONSE_REGULATORY"/>
    <property type="match status" value="1"/>
</dbReference>
<dbReference type="InterPro" id="IPR011006">
    <property type="entry name" value="CheY-like_superfamily"/>
</dbReference>
<dbReference type="InterPro" id="IPR008207">
    <property type="entry name" value="Sig_transdc_His_kin_Hpt_dom"/>
</dbReference>
<dbReference type="SUPFAM" id="SSF55874">
    <property type="entry name" value="ATPase domain of HSP90 chaperone/DNA topoisomerase II/histidine kinase"/>
    <property type="match status" value="1"/>
</dbReference>
<evidence type="ECO:0000313" key="23">
    <source>
        <dbReference type="Proteomes" id="UP000487929"/>
    </source>
</evidence>
<dbReference type="Gene3D" id="3.40.50.2300">
    <property type="match status" value="1"/>
</dbReference>
<dbReference type="CDD" id="cd17546">
    <property type="entry name" value="REC_hyHK_CKI1_RcsC-like"/>
    <property type="match status" value="1"/>
</dbReference>
<keyword evidence="5 15" id="KW-0597">Phosphoprotein</keyword>
<feature type="modified residue" description="Phosphohistidine" evidence="14">
    <location>
        <position position="830"/>
    </location>
</feature>
<evidence type="ECO:0000256" key="16">
    <source>
        <dbReference type="SAM" id="Coils"/>
    </source>
</evidence>
<evidence type="ECO:0000256" key="1">
    <source>
        <dbReference type="ARBA" id="ARBA00000085"/>
    </source>
</evidence>
<evidence type="ECO:0000256" key="2">
    <source>
        <dbReference type="ARBA" id="ARBA00004651"/>
    </source>
</evidence>
<keyword evidence="9" id="KW-0418">Kinase</keyword>
<evidence type="ECO:0000256" key="10">
    <source>
        <dbReference type="ARBA" id="ARBA00022840"/>
    </source>
</evidence>
<evidence type="ECO:0000256" key="5">
    <source>
        <dbReference type="ARBA" id="ARBA00022553"/>
    </source>
</evidence>
<dbReference type="GO" id="GO:0005524">
    <property type="term" value="F:ATP binding"/>
    <property type="evidence" value="ECO:0007669"/>
    <property type="project" value="UniProtKB-KW"/>
</dbReference>
<feature type="domain" description="HPt" evidence="21">
    <location>
        <begin position="791"/>
        <end position="884"/>
    </location>
</feature>
<comment type="caution">
    <text evidence="22">The sequence shown here is derived from an EMBL/GenBank/DDBJ whole genome shotgun (WGS) entry which is preliminary data.</text>
</comment>
<keyword evidence="13" id="KW-0472">Membrane</keyword>
<evidence type="ECO:0000256" key="13">
    <source>
        <dbReference type="ARBA" id="ARBA00023136"/>
    </source>
</evidence>
<evidence type="ECO:0000256" key="15">
    <source>
        <dbReference type="PROSITE-ProRule" id="PRU00169"/>
    </source>
</evidence>
<dbReference type="SMART" id="SM00073">
    <property type="entry name" value="HPT"/>
    <property type="match status" value="1"/>
</dbReference>
<dbReference type="Proteomes" id="UP000487929">
    <property type="component" value="Unassembled WGS sequence"/>
</dbReference>
<dbReference type="SMART" id="SM00304">
    <property type="entry name" value="HAMP"/>
    <property type="match status" value="1"/>
</dbReference>
<evidence type="ECO:0000256" key="11">
    <source>
        <dbReference type="ARBA" id="ARBA00022989"/>
    </source>
</evidence>
<feature type="compositionally biased region" description="Low complexity" evidence="17">
    <location>
        <begin position="891"/>
        <end position="907"/>
    </location>
</feature>
<proteinExistence type="predicted"/>
<dbReference type="EMBL" id="WUTT01000001">
    <property type="protein sequence ID" value="NAW33410.1"/>
    <property type="molecule type" value="Genomic_DNA"/>
</dbReference>
<dbReference type="Gene3D" id="1.20.120.160">
    <property type="entry name" value="HPT domain"/>
    <property type="match status" value="1"/>
</dbReference>
<dbReference type="PRINTS" id="PR00344">
    <property type="entry name" value="BCTRLSENSOR"/>
</dbReference>
<dbReference type="PROSITE" id="PS50885">
    <property type="entry name" value="HAMP"/>
    <property type="match status" value="1"/>
</dbReference>
<feature type="modified residue" description="4-aspartylphosphate" evidence="15">
    <location>
        <position position="682"/>
    </location>
</feature>
<dbReference type="SUPFAM" id="SSF47384">
    <property type="entry name" value="Homodimeric domain of signal transducing histidine kinase"/>
    <property type="match status" value="1"/>
</dbReference>
<dbReference type="InterPro" id="IPR036641">
    <property type="entry name" value="HPT_dom_sf"/>
</dbReference>
<dbReference type="InterPro" id="IPR004358">
    <property type="entry name" value="Sig_transdc_His_kin-like_C"/>
</dbReference>
<dbReference type="Pfam" id="PF01627">
    <property type="entry name" value="Hpt"/>
    <property type="match status" value="1"/>
</dbReference>
<feature type="region of interest" description="Disordered" evidence="17">
    <location>
        <begin position="882"/>
        <end position="907"/>
    </location>
</feature>
<sequence length="907" mass="98560">MSLKLRLLLIALVLPLLLMVSVALITLPLHRGQHEARFEAELARAVGLIEPGLTAALQDNDTQALEAGAGRLLDLREVRAVAVVDAGGTPRVEIGRLETGVTLDDAPGWQRHGDGHWRLSTPLDGSGERLVMDIDASGLLLEHYRQLAGAGLLLLLGAGVLGLATSVSYRRLQRPLEEIDATLERLTRGKPVRPLPPSPTELPPLGSRINTLATRLEEAREEMQRQIAQATAELEESMETVEVQNMQLDLAHRRAVEANRVKSEFLANMSHEIRTPLNGIVGFCRLLGRSPLDARQQEWLEHVNRACGNLLLLVNDVLDYSRLEAGRLELERLPVEMVELVDEVLALQAPTAQQKGLELVGMVYDDVPTILHGDPMRIRQLLTNLVNNAVKFTERGEVLVRVMVEETEPGRVTLRVSVSDTGIGLSAEHCRGLFDAFQQAAPSHSREFGGSGLGLSICRQLVEQMGGEIGVESEPGHGSTFTFTLPLAGETGTERPAELHLAGASILLEEPHPATRRALQYLLRRWGARALDAKASASSSASLLVASLGAPPYSSEQLRHWRERLAELPCPALLLCTASPLDFPDLALPHGGEILAKPVTRHTLADAIERLLPRKQDASGSGDASSGPDTRLHLLAVDDNDANRRLMSELLAGPGMEVTLASSGEQAVALGRRQQFDLVLMDIRMPGMDGIEASHALRHLGEAWSRTPIVAVTAHALQDERRRLLASGLDDVLVKPLDAEELATLLTRHLGRAPEHLTAPLTSRTAPPDQPPGSELRAVDLSLGTDLAGGRESLARQLLDQLIDSLDEGEATIRRAHAEQDDEALLDAIHALNGACRYCGAPRLGLLAETMETRLRTRGREAVTPLLEDLFSAMGELRRWRSEHPLDPHPSSTTKATANSTSSDSDR</sequence>
<dbReference type="AlphaFoldDB" id="A0A7X5AMX2"/>
<dbReference type="CDD" id="cd00082">
    <property type="entry name" value="HisKA"/>
    <property type="match status" value="1"/>
</dbReference>
<evidence type="ECO:0000256" key="14">
    <source>
        <dbReference type="PROSITE-ProRule" id="PRU00110"/>
    </source>
</evidence>
<evidence type="ECO:0000256" key="12">
    <source>
        <dbReference type="ARBA" id="ARBA00023012"/>
    </source>
</evidence>
<dbReference type="GO" id="GO:0005886">
    <property type="term" value="C:plasma membrane"/>
    <property type="evidence" value="ECO:0007669"/>
    <property type="project" value="UniProtKB-SubCell"/>
</dbReference>
<keyword evidence="10" id="KW-0067">ATP-binding</keyword>
<evidence type="ECO:0000256" key="4">
    <source>
        <dbReference type="ARBA" id="ARBA00022475"/>
    </source>
</evidence>
<dbReference type="Pfam" id="PF00512">
    <property type="entry name" value="HisKA"/>
    <property type="match status" value="1"/>
</dbReference>
<dbReference type="Gene3D" id="3.30.565.10">
    <property type="entry name" value="Histidine kinase-like ATPase, C-terminal domain"/>
    <property type="match status" value="1"/>
</dbReference>
<dbReference type="InterPro" id="IPR001789">
    <property type="entry name" value="Sig_transdc_resp-reg_receiver"/>
</dbReference>
<dbReference type="RefSeq" id="WP_161430405.1">
    <property type="nucleotide sequence ID" value="NZ_WUTT01000001.1"/>
</dbReference>
<feature type="coiled-coil region" evidence="16">
    <location>
        <begin position="209"/>
        <end position="247"/>
    </location>
</feature>
<organism evidence="22 23">
    <name type="scientific">Halomonas alimentaria</name>
    <dbReference type="NCBI Taxonomy" id="147248"/>
    <lineage>
        <taxon>Bacteria</taxon>
        <taxon>Pseudomonadati</taxon>
        <taxon>Pseudomonadota</taxon>
        <taxon>Gammaproteobacteria</taxon>
        <taxon>Oceanospirillales</taxon>
        <taxon>Halomonadaceae</taxon>
        <taxon>Halomonas</taxon>
    </lineage>
</organism>
<dbReference type="GO" id="GO:0000155">
    <property type="term" value="F:phosphorelay sensor kinase activity"/>
    <property type="evidence" value="ECO:0007669"/>
    <property type="project" value="InterPro"/>
</dbReference>
<dbReference type="SMART" id="SM00388">
    <property type="entry name" value="HisKA"/>
    <property type="match status" value="1"/>
</dbReference>
<keyword evidence="8" id="KW-0547">Nucleotide-binding</keyword>
<evidence type="ECO:0000256" key="8">
    <source>
        <dbReference type="ARBA" id="ARBA00022741"/>
    </source>
</evidence>
<keyword evidence="16" id="KW-0175">Coiled coil</keyword>
<keyword evidence="23" id="KW-1185">Reference proteome</keyword>
<dbReference type="PROSITE" id="PS50109">
    <property type="entry name" value="HIS_KIN"/>
    <property type="match status" value="1"/>
</dbReference>
<evidence type="ECO:0000256" key="7">
    <source>
        <dbReference type="ARBA" id="ARBA00022692"/>
    </source>
</evidence>
<evidence type="ECO:0000256" key="6">
    <source>
        <dbReference type="ARBA" id="ARBA00022679"/>
    </source>
</evidence>
<name>A0A7X5AMX2_9GAMM</name>
<dbReference type="SUPFAM" id="SSF52172">
    <property type="entry name" value="CheY-like"/>
    <property type="match status" value="1"/>
</dbReference>
<keyword evidence="7" id="KW-0812">Transmembrane</keyword>
<evidence type="ECO:0000259" key="19">
    <source>
        <dbReference type="PROSITE" id="PS50110"/>
    </source>
</evidence>
<comment type="subcellular location">
    <subcellularLocation>
        <location evidence="2">Cell membrane</location>
        <topology evidence="2">Multi-pass membrane protein</topology>
    </subcellularLocation>
</comment>
<dbReference type="SUPFAM" id="SSF47226">
    <property type="entry name" value="Histidine-containing phosphotransfer domain, HPT domain"/>
    <property type="match status" value="1"/>
</dbReference>
<gene>
    <name evidence="22" type="ORF">GRB96_03090</name>
</gene>
<feature type="domain" description="HAMP" evidence="20">
    <location>
        <begin position="170"/>
        <end position="221"/>
    </location>
</feature>
<evidence type="ECO:0000259" key="21">
    <source>
        <dbReference type="PROSITE" id="PS50894"/>
    </source>
</evidence>
<dbReference type="OrthoDB" id="9797243at2"/>
<dbReference type="InterPro" id="IPR036097">
    <property type="entry name" value="HisK_dim/P_sf"/>
</dbReference>
<evidence type="ECO:0000256" key="3">
    <source>
        <dbReference type="ARBA" id="ARBA00012438"/>
    </source>
</evidence>
<dbReference type="PANTHER" id="PTHR45339:SF1">
    <property type="entry name" value="HYBRID SIGNAL TRANSDUCTION HISTIDINE KINASE J"/>
    <property type="match status" value="1"/>
</dbReference>
<accession>A0A7X5AMX2</accession>
<reference evidence="22 23" key="1">
    <citation type="submission" date="2019-12" db="EMBL/GenBank/DDBJ databases">
        <title>Draft genome sequencing of Halomonas alimentaria DSM 15356.</title>
        <authorList>
            <person name="Pandiyan K."/>
            <person name="Kushwaha P."/>
            <person name="Gowdham M."/>
            <person name="Chakdar H."/>
            <person name="Singh A."/>
            <person name="Kumar M."/>
            <person name="Saxena A.K."/>
        </authorList>
    </citation>
    <scope>NUCLEOTIDE SEQUENCE [LARGE SCALE GENOMIC DNA]</scope>
    <source>
        <strain evidence="22 23">DSM 15356</strain>
    </source>
</reference>
<dbReference type="Pfam" id="PF02518">
    <property type="entry name" value="HATPase_c"/>
    <property type="match status" value="1"/>
</dbReference>
<dbReference type="CDD" id="cd16922">
    <property type="entry name" value="HATPase_EvgS-ArcB-TorS-like"/>
    <property type="match status" value="1"/>
</dbReference>
<evidence type="ECO:0000313" key="22">
    <source>
        <dbReference type="EMBL" id="NAW33410.1"/>
    </source>
</evidence>
<dbReference type="InterPro" id="IPR005467">
    <property type="entry name" value="His_kinase_dom"/>
</dbReference>
<keyword evidence="12" id="KW-0902">Two-component regulatory system</keyword>
<dbReference type="InterPro" id="IPR003660">
    <property type="entry name" value="HAMP_dom"/>
</dbReference>
<dbReference type="EC" id="2.7.13.3" evidence="3"/>
<keyword evidence="4" id="KW-1003">Cell membrane</keyword>
<evidence type="ECO:0000259" key="18">
    <source>
        <dbReference type="PROSITE" id="PS50109"/>
    </source>
</evidence>
<keyword evidence="6" id="KW-0808">Transferase</keyword>
<dbReference type="SMART" id="SM00387">
    <property type="entry name" value="HATPase_c"/>
    <property type="match status" value="1"/>
</dbReference>
<dbReference type="Pfam" id="PF00072">
    <property type="entry name" value="Response_reg"/>
    <property type="match status" value="1"/>
</dbReference>
<comment type="catalytic activity">
    <reaction evidence="1">
        <text>ATP + protein L-histidine = ADP + protein N-phospho-L-histidine.</text>
        <dbReference type="EC" id="2.7.13.3"/>
    </reaction>
</comment>
<dbReference type="PANTHER" id="PTHR45339">
    <property type="entry name" value="HYBRID SIGNAL TRANSDUCTION HISTIDINE KINASE J"/>
    <property type="match status" value="1"/>
</dbReference>
<evidence type="ECO:0000256" key="9">
    <source>
        <dbReference type="ARBA" id="ARBA00022777"/>
    </source>
</evidence>
<dbReference type="Gene3D" id="1.10.287.130">
    <property type="match status" value="2"/>
</dbReference>
<dbReference type="FunFam" id="1.10.287.130:FF:000003">
    <property type="entry name" value="Histidine kinase"/>
    <property type="match status" value="1"/>
</dbReference>
<dbReference type="InterPro" id="IPR003594">
    <property type="entry name" value="HATPase_dom"/>
</dbReference>
<evidence type="ECO:0000256" key="17">
    <source>
        <dbReference type="SAM" id="MobiDB-lite"/>
    </source>
</evidence>
<dbReference type="PROSITE" id="PS50894">
    <property type="entry name" value="HPT"/>
    <property type="match status" value="1"/>
</dbReference>
<feature type="domain" description="Response regulatory" evidence="19">
    <location>
        <begin position="633"/>
        <end position="750"/>
    </location>
</feature>
<keyword evidence="11" id="KW-1133">Transmembrane helix</keyword>
<feature type="domain" description="Histidine kinase" evidence="18">
    <location>
        <begin position="268"/>
        <end position="489"/>
    </location>
</feature>
<dbReference type="InterPro" id="IPR003661">
    <property type="entry name" value="HisK_dim/P_dom"/>
</dbReference>
<dbReference type="SMART" id="SM00448">
    <property type="entry name" value="REC"/>
    <property type="match status" value="1"/>
</dbReference>